<dbReference type="Gene3D" id="3.90.550.10">
    <property type="entry name" value="Spore Coat Polysaccharide Biosynthesis Protein SpsA, Chain A"/>
    <property type="match status" value="1"/>
</dbReference>
<comment type="catalytic activity">
    <reaction evidence="4">
        <text>alpha-D-glucosamine 1-phosphate + acetyl-CoA = N-acetyl-alpha-D-glucosamine 1-phosphate + CoA + H(+)</text>
        <dbReference type="Rhea" id="RHEA:13725"/>
        <dbReference type="ChEBI" id="CHEBI:15378"/>
        <dbReference type="ChEBI" id="CHEBI:57287"/>
        <dbReference type="ChEBI" id="CHEBI:57288"/>
        <dbReference type="ChEBI" id="CHEBI:57776"/>
        <dbReference type="ChEBI" id="CHEBI:58516"/>
        <dbReference type="EC" id="2.3.1.157"/>
    </reaction>
</comment>
<evidence type="ECO:0000313" key="8">
    <source>
        <dbReference type="EMBL" id="GFO95610.1"/>
    </source>
</evidence>
<reference evidence="8" key="1">
    <citation type="submission" date="2020-06" db="EMBL/GenBank/DDBJ databases">
        <title>Characterization of fructooligosaccharide metabolism and fructooligosaccharide-degrading enzymes in human commensal butyrate producers.</title>
        <authorList>
            <person name="Tanno H."/>
            <person name="Fujii T."/>
            <person name="Hirano K."/>
            <person name="Maeno S."/>
            <person name="Tonozuka T."/>
            <person name="Sakamoto M."/>
            <person name="Ohkuma M."/>
            <person name="Tochio T."/>
            <person name="Endo A."/>
        </authorList>
    </citation>
    <scope>NUCLEOTIDE SEQUENCE</scope>
    <source>
        <strain evidence="8">JCM 31265</strain>
    </source>
</reference>
<dbReference type="EMBL" id="BLYL01000022">
    <property type="protein sequence ID" value="GFO95610.1"/>
    <property type="molecule type" value="Genomic_DNA"/>
</dbReference>
<name>A0AAI9K4L6_9FIRM</name>
<evidence type="ECO:0000256" key="4">
    <source>
        <dbReference type="ARBA" id="ARBA00048247"/>
    </source>
</evidence>
<dbReference type="AlphaFoldDB" id="A0AAI9K4L6"/>
<gene>
    <name evidence="8" type="ORF">COEU31_26560</name>
</gene>
<keyword evidence="1" id="KW-0808">Transferase</keyword>
<accession>A0AAI9K4L6</accession>
<comment type="caution">
    <text evidence="8">The sequence shown here is derived from an EMBL/GenBank/DDBJ whole genome shotgun (WGS) entry which is preliminary data.</text>
</comment>
<dbReference type="GO" id="GO:0003977">
    <property type="term" value="F:UDP-N-acetylglucosamine diphosphorylase activity"/>
    <property type="evidence" value="ECO:0007669"/>
    <property type="project" value="UniProtKB-EC"/>
</dbReference>
<dbReference type="PANTHER" id="PTHR43584:SF3">
    <property type="entry name" value="BIFUNCTIONAL PROTEIN GLMU"/>
    <property type="match status" value="1"/>
</dbReference>
<evidence type="ECO:0000256" key="5">
    <source>
        <dbReference type="ARBA" id="ARBA00048493"/>
    </source>
</evidence>
<dbReference type="RefSeq" id="WP_055223057.1">
    <property type="nucleotide sequence ID" value="NZ_BLYL01000022.1"/>
</dbReference>
<dbReference type="Pfam" id="PF00483">
    <property type="entry name" value="NTP_transferase"/>
    <property type="match status" value="1"/>
</dbReference>
<keyword evidence="3" id="KW-0012">Acyltransferase</keyword>
<dbReference type="InterPro" id="IPR005835">
    <property type="entry name" value="NTP_transferase_dom"/>
</dbReference>
<organism evidence="8 9">
    <name type="scientific">Coprococcus eutactus</name>
    <dbReference type="NCBI Taxonomy" id="33043"/>
    <lineage>
        <taxon>Bacteria</taxon>
        <taxon>Bacillati</taxon>
        <taxon>Bacillota</taxon>
        <taxon>Clostridia</taxon>
        <taxon>Lachnospirales</taxon>
        <taxon>Lachnospiraceae</taxon>
        <taxon>Coprococcus</taxon>
    </lineage>
</organism>
<dbReference type="SUPFAM" id="SSF53448">
    <property type="entry name" value="Nucleotide-diphospho-sugar transferases"/>
    <property type="match status" value="1"/>
</dbReference>
<evidence type="ECO:0000313" key="9">
    <source>
        <dbReference type="Proteomes" id="UP000660047"/>
    </source>
</evidence>
<feature type="domain" description="Nucleotidyl transferase" evidence="7">
    <location>
        <begin position="3"/>
        <end position="221"/>
    </location>
</feature>
<evidence type="ECO:0000256" key="6">
    <source>
        <dbReference type="ARBA" id="ARBA00049628"/>
    </source>
</evidence>
<evidence type="ECO:0000256" key="3">
    <source>
        <dbReference type="ARBA" id="ARBA00023315"/>
    </source>
</evidence>
<dbReference type="InterPro" id="IPR029044">
    <property type="entry name" value="Nucleotide-diphossugar_trans"/>
</dbReference>
<dbReference type="GO" id="GO:0019134">
    <property type="term" value="F:glucosamine-1-phosphate N-acetyltransferase activity"/>
    <property type="evidence" value="ECO:0007669"/>
    <property type="project" value="UniProtKB-EC"/>
</dbReference>
<dbReference type="InterPro" id="IPR050065">
    <property type="entry name" value="GlmU-like"/>
</dbReference>
<evidence type="ECO:0000256" key="2">
    <source>
        <dbReference type="ARBA" id="ARBA00022695"/>
    </source>
</evidence>
<comment type="function">
    <text evidence="6">Catalyzes the last two sequential reactions in the de novo biosynthetic pathway for UDP-N-acetylglucosamine (UDP-GlcNAc). The C-terminal domain catalyzes the transfer of acetyl group from acetyl coenzyme A to glucosamine-1-phosphate (GlcN-1-P) to produce N-acetylglucosamine-1-phosphate (GlcNAc-1-P), which is converted into UDP-GlcNAc by the transfer of uridine 5-monophosphate (from uridine 5-triphosphate), a reaction catalyzed by the N-terminal domain.</text>
</comment>
<proteinExistence type="predicted"/>
<comment type="catalytic activity">
    <reaction evidence="5">
        <text>N-acetyl-alpha-D-glucosamine 1-phosphate + UTP + H(+) = UDP-N-acetyl-alpha-D-glucosamine + diphosphate</text>
        <dbReference type="Rhea" id="RHEA:13509"/>
        <dbReference type="ChEBI" id="CHEBI:15378"/>
        <dbReference type="ChEBI" id="CHEBI:33019"/>
        <dbReference type="ChEBI" id="CHEBI:46398"/>
        <dbReference type="ChEBI" id="CHEBI:57705"/>
        <dbReference type="ChEBI" id="CHEBI:57776"/>
        <dbReference type="EC" id="2.7.7.23"/>
    </reaction>
</comment>
<dbReference type="Proteomes" id="UP000660047">
    <property type="component" value="Unassembled WGS sequence"/>
</dbReference>
<evidence type="ECO:0000259" key="7">
    <source>
        <dbReference type="Pfam" id="PF00483"/>
    </source>
</evidence>
<keyword evidence="2" id="KW-0548">Nucleotidyltransferase</keyword>
<sequence length="244" mass="26211">MVKSVILAAGKGTRMKSDKPKVVHQVMGKPMVYYSIEAAHQAGADEVCVIVGYKADEVKSAIAVSVNDVKVDYALQEEQLGTGHAVKCAADFIGRDGDVIILCGDTPLVTGDTLRKALDFHKDSGNGVTVISAMLDDPFGYGRIIRDGDSLAKIVEQKDADEAEQAVKEVNSGMYIFDCAALQDALSQISNDNAQGEYYLPDAIEIIKKMGLPASAVPMDDADQIRGVNTLEQLADAEKIMENR</sequence>
<evidence type="ECO:0000256" key="1">
    <source>
        <dbReference type="ARBA" id="ARBA00022679"/>
    </source>
</evidence>
<dbReference type="PANTHER" id="PTHR43584">
    <property type="entry name" value="NUCLEOTIDYL TRANSFERASE"/>
    <property type="match status" value="1"/>
</dbReference>
<protein>
    <submittedName>
        <fullName evidence="8">UDP-N-acetylglucosamine pyrophosphorylase</fullName>
    </submittedName>
</protein>
<dbReference type="CDD" id="cd02540">
    <property type="entry name" value="GT2_GlmU_N_bac"/>
    <property type="match status" value="1"/>
</dbReference>